<organism evidence="2 3">
    <name type="scientific">Rhizobium oryzicola</name>
    <dbReference type="NCBI Taxonomy" id="1232668"/>
    <lineage>
        <taxon>Bacteria</taxon>
        <taxon>Pseudomonadati</taxon>
        <taxon>Pseudomonadota</taxon>
        <taxon>Alphaproteobacteria</taxon>
        <taxon>Hyphomicrobiales</taxon>
        <taxon>Rhizobiaceae</taxon>
        <taxon>Rhizobium/Agrobacterium group</taxon>
        <taxon>Rhizobium</taxon>
    </lineage>
</organism>
<keyword evidence="1" id="KW-1133">Transmembrane helix</keyword>
<dbReference type="Proteomes" id="UP001169006">
    <property type="component" value="Unassembled WGS sequence"/>
</dbReference>
<dbReference type="PANTHER" id="PTHR37314:SF4">
    <property type="entry name" value="UPF0700 TRANSMEMBRANE PROTEIN YOAK"/>
    <property type="match status" value="1"/>
</dbReference>
<proteinExistence type="predicted"/>
<dbReference type="PANTHER" id="PTHR37314">
    <property type="entry name" value="SLR0142 PROTEIN"/>
    <property type="match status" value="1"/>
</dbReference>
<dbReference type="Pfam" id="PF06912">
    <property type="entry name" value="DUF1275"/>
    <property type="match status" value="1"/>
</dbReference>
<protein>
    <submittedName>
        <fullName evidence="2">YoaK family protein</fullName>
    </submittedName>
</protein>
<comment type="caution">
    <text evidence="2">The sequence shown here is derived from an EMBL/GenBank/DDBJ whole genome shotgun (WGS) entry which is preliminary data.</text>
</comment>
<keyword evidence="3" id="KW-1185">Reference proteome</keyword>
<evidence type="ECO:0000256" key="1">
    <source>
        <dbReference type="SAM" id="Phobius"/>
    </source>
</evidence>
<feature type="transmembrane region" description="Helical" evidence="1">
    <location>
        <begin position="169"/>
        <end position="192"/>
    </location>
</feature>
<feature type="transmembrane region" description="Helical" evidence="1">
    <location>
        <begin position="198"/>
        <end position="217"/>
    </location>
</feature>
<feature type="transmembrane region" description="Helical" evidence="1">
    <location>
        <begin position="64"/>
        <end position="88"/>
    </location>
</feature>
<dbReference type="EMBL" id="JAUKWQ010000001">
    <property type="protein sequence ID" value="MDO1580531.1"/>
    <property type="molecule type" value="Genomic_DNA"/>
</dbReference>
<gene>
    <name evidence="2" type="ORF">Q2T52_00325</name>
</gene>
<reference evidence="2" key="2">
    <citation type="submission" date="2023-07" db="EMBL/GenBank/DDBJ databases">
        <authorList>
            <person name="Sun H."/>
        </authorList>
    </citation>
    <scope>NUCLEOTIDE SEQUENCE</scope>
    <source>
        <strain evidence="2">05753</strain>
    </source>
</reference>
<feature type="transmembrane region" description="Helical" evidence="1">
    <location>
        <begin position="95"/>
        <end position="115"/>
    </location>
</feature>
<sequence length="236" mass="25434">MTRERRRRIIKTQRRSTGVALVAAISYIAGMTDAIGLRLSGDFVSFMTGNTTRSAIALADGEDAHAFVLLGAILVFVAGNAIGVIIGYLADRRIFAVLASVSILLSFAAILNSPAAHYPRFYLVVLAMGLVNAAVEHIEGLPIGLTYVTGALSRFGRGLGRFILGDRQFDWNIQAVPWIGMVTGALSGAILGLALPDLALFIAALLTLCVALSTLMLRRALHRRYNQRVTRAPQRK</sequence>
<feature type="transmembrane region" description="Helical" evidence="1">
    <location>
        <begin position="121"/>
        <end position="148"/>
    </location>
</feature>
<dbReference type="InterPro" id="IPR010699">
    <property type="entry name" value="DUF1275"/>
</dbReference>
<keyword evidence="1" id="KW-0812">Transmembrane</keyword>
<evidence type="ECO:0000313" key="2">
    <source>
        <dbReference type="EMBL" id="MDO1580531.1"/>
    </source>
</evidence>
<evidence type="ECO:0000313" key="3">
    <source>
        <dbReference type="Proteomes" id="UP001169006"/>
    </source>
</evidence>
<reference evidence="2" key="1">
    <citation type="journal article" date="2015" name="Int. J. Syst. Evol. Microbiol.">
        <title>Rhizobium oryzicola sp. nov., potential plant-growth-promoting endophytic bacteria isolated from rice roots.</title>
        <authorList>
            <person name="Zhang X.X."/>
            <person name="Gao J.S."/>
            <person name="Cao Y.H."/>
            <person name="Sheirdil R.A."/>
            <person name="Wang X.C."/>
            <person name="Zhang L."/>
        </authorList>
    </citation>
    <scope>NUCLEOTIDE SEQUENCE</scope>
    <source>
        <strain evidence="2">05753</strain>
    </source>
</reference>
<dbReference type="RefSeq" id="WP_302074695.1">
    <property type="nucleotide sequence ID" value="NZ_JAUKWQ010000001.1"/>
</dbReference>
<name>A0ABT8SQ54_9HYPH</name>
<accession>A0ABT8SQ54</accession>
<keyword evidence="1" id="KW-0472">Membrane</keyword>